<sequence length="536" mass="60458">MSSSEMTQIEAGEKSISKAHQESPSSPKTSLSEALIDYEEVELPAIDLALTPQKDLKETKPRTVIVKTTKPPKEVSEPAALHKVKLKVQDLVVDTDDLRREIKVLNRENREQSVELRDVKKQNVQLREQCRMRNESADTHRDQIHHERNKFYEHVEGLEDHIAYLKQELLRRKTLVESLTLQTREANDEKLAQEATTRKLQKQNRDLQENLTECKDDLLRLQPPSQTPDSELAEQYSSLTQHISRWVDDETEDSQGMEFCFENLSKADDLPESLKPYLTDEHIRLGKKSPNAQPFIIRFVVHRYLENCIFGNDVYLFGLDTRNISLFESIEQGMHALEPPRDEITIRRWRSETLQALSQIPEFLTQQTSLATTISQSLHSTLSPLLLPPSTSHGWKPLHEQVVLPAVKLATSMRRSIVDYRIWSRASADGGGRQLPVYYSAVQRASMVDMATNKVIRPDSVLKVADDGRIGEEMLIVQPSLVRGGDGGSGGVTLCKPTVLVKLDEPMGKRSRGIKALGEWTGSWFGGVGDGSGGGS</sequence>
<organism evidence="3 4">
    <name type="scientific">Heterodermia speciosa</name>
    <dbReference type="NCBI Taxonomy" id="116794"/>
    <lineage>
        <taxon>Eukaryota</taxon>
        <taxon>Fungi</taxon>
        <taxon>Dikarya</taxon>
        <taxon>Ascomycota</taxon>
        <taxon>Pezizomycotina</taxon>
        <taxon>Lecanoromycetes</taxon>
        <taxon>OSLEUM clade</taxon>
        <taxon>Lecanoromycetidae</taxon>
        <taxon>Caliciales</taxon>
        <taxon>Physciaceae</taxon>
        <taxon>Heterodermia</taxon>
    </lineage>
</organism>
<feature type="compositionally biased region" description="Polar residues" evidence="2">
    <location>
        <begin position="22"/>
        <end position="32"/>
    </location>
</feature>
<feature type="compositionally biased region" description="Basic and acidic residues" evidence="2">
    <location>
        <begin position="11"/>
        <end position="21"/>
    </location>
</feature>
<gene>
    <name evidence="3" type="ORF">HETSPECPRED_010588</name>
</gene>
<reference evidence="3" key="1">
    <citation type="submission" date="2021-03" db="EMBL/GenBank/DDBJ databases">
        <authorList>
            <person name="Tagirdzhanova G."/>
        </authorList>
    </citation>
    <scope>NUCLEOTIDE SEQUENCE</scope>
</reference>
<keyword evidence="4" id="KW-1185">Reference proteome</keyword>
<accession>A0A8H3GC48</accession>
<feature type="coiled-coil region" evidence="1">
    <location>
        <begin position="88"/>
        <end position="129"/>
    </location>
</feature>
<evidence type="ECO:0000256" key="2">
    <source>
        <dbReference type="SAM" id="MobiDB-lite"/>
    </source>
</evidence>
<proteinExistence type="predicted"/>
<dbReference type="Proteomes" id="UP000664521">
    <property type="component" value="Unassembled WGS sequence"/>
</dbReference>
<dbReference type="AlphaFoldDB" id="A0A8H3GC48"/>
<evidence type="ECO:0000313" key="4">
    <source>
        <dbReference type="Proteomes" id="UP000664521"/>
    </source>
</evidence>
<dbReference type="OrthoDB" id="4755094at2759"/>
<comment type="caution">
    <text evidence="3">The sequence shown here is derived from an EMBL/GenBank/DDBJ whole genome shotgun (WGS) entry which is preliminary data.</text>
</comment>
<name>A0A8H3GC48_9LECA</name>
<feature type="region of interest" description="Disordered" evidence="2">
    <location>
        <begin position="1"/>
        <end position="33"/>
    </location>
</feature>
<protein>
    <submittedName>
        <fullName evidence="3">Uncharacterized protein</fullName>
    </submittedName>
</protein>
<feature type="coiled-coil region" evidence="1">
    <location>
        <begin position="190"/>
        <end position="217"/>
    </location>
</feature>
<evidence type="ECO:0000313" key="3">
    <source>
        <dbReference type="EMBL" id="CAF9937206.1"/>
    </source>
</evidence>
<evidence type="ECO:0000256" key="1">
    <source>
        <dbReference type="SAM" id="Coils"/>
    </source>
</evidence>
<dbReference type="EMBL" id="CAJPDS010000099">
    <property type="protein sequence ID" value="CAF9937206.1"/>
    <property type="molecule type" value="Genomic_DNA"/>
</dbReference>
<keyword evidence="1" id="KW-0175">Coiled coil</keyword>